<reference evidence="3 4" key="1">
    <citation type="journal article" date="2012" name="J. Bacteriol.">
        <title>Draft genome of Streptomyces tsukubaensis NRRL 18488, the producer of the clinically important immunosuppressant tacrolimus (FK506).</title>
        <authorList>
            <person name="Barreiro C."/>
            <person name="Prieto C."/>
            <person name="Sola-Landa A."/>
            <person name="Solera E."/>
            <person name="Martinez-Castro M."/>
            <person name="Perez-Redondo R."/>
            <person name="Garcia-Estrada C."/>
            <person name="Aparicio J.F."/>
            <person name="Fernandez-Martinez L.T."/>
            <person name="Santos-Aberturas J."/>
            <person name="Salehi-Najafabadi Z."/>
            <person name="Rodriguez-Garcia A."/>
            <person name="Tauch A."/>
            <person name="Martin J.F."/>
        </authorList>
    </citation>
    <scope>NUCLEOTIDE SEQUENCE [LARGE SCALE GENOMIC DNA]</scope>
    <source>
        <strain evidence="4">DSM 42081 / NBRC 108919 / NRRL 18488 / 9993</strain>
    </source>
</reference>
<name>A0A7G3USX3_STRT9</name>
<dbReference type="InterPro" id="IPR052913">
    <property type="entry name" value="Glycopeptide_resist_protein"/>
</dbReference>
<dbReference type="Pfam" id="PF12229">
    <property type="entry name" value="PG_binding_4"/>
    <property type="match status" value="1"/>
</dbReference>
<keyword evidence="4" id="KW-1185">Reference proteome</keyword>
<dbReference type="Pfam" id="PF04294">
    <property type="entry name" value="VanW"/>
    <property type="match status" value="1"/>
</dbReference>
<feature type="compositionally biased region" description="Basic and acidic residues" evidence="1">
    <location>
        <begin position="488"/>
        <end position="507"/>
    </location>
</feature>
<protein>
    <recommendedName>
        <fullName evidence="2">YoaR-like putative peptidoglycan binding domain-containing protein</fullName>
    </recommendedName>
</protein>
<evidence type="ECO:0000313" key="3">
    <source>
        <dbReference type="EMBL" id="QKM71452.1"/>
    </source>
</evidence>
<dbReference type="PANTHER" id="PTHR35788">
    <property type="entry name" value="EXPORTED PROTEIN-RELATED"/>
    <property type="match status" value="1"/>
</dbReference>
<organism evidence="3 4">
    <name type="scientific">Streptomyces tsukubensis (strain DSM 42081 / NBRC 108919 / NRRL 18488 / 9993)</name>
    <dbReference type="NCBI Taxonomy" id="1114943"/>
    <lineage>
        <taxon>Bacteria</taxon>
        <taxon>Bacillati</taxon>
        <taxon>Actinomycetota</taxon>
        <taxon>Actinomycetes</taxon>
        <taxon>Kitasatosporales</taxon>
        <taxon>Streptomycetaceae</taxon>
        <taxon>Streptomyces</taxon>
    </lineage>
</organism>
<dbReference type="InterPro" id="IPR007391">
    <property type="entry name" value="Vancomycin_resist_VanW"/>
</dbReference>
<evidence type="ECO:0000313" key="4">
    <source>
        <dbReference type="Proteomes" id="UP000005940"/>
    </source>
</evidence>
<dbReference type="EMBL" id="CP029159">
    <property type="protein sequence ID" value="QKM71452.1"/>
    <property type="molecule type" value="Genomic_DNA"/>
</dbReference>
<evidence type="ECO:0000259" key="2">
    <source>
        <dbReference type="Pfam" id="PF12229"/>
    </source>
</evidence>
<feature type="region of interest" description="Disordered" evidence="1">
    <location>
        <begin position="488"/>
        <end position="512"/>
    </location>
</feature>
<dbReference type="PANTHER" id="PTHR35788:SF1">
    <property type="entry name" value="EXPORTED PROTEIN"/>
    <property type="match status" value="1"/>
</dbReference>
<gene>
    <name evidence="3" type="ORF">STSU_007765</name>
</gene>
<evidence type="ECO:0000256" key="1">
    <source>
        <dbReference type="SAM" id="MobiDB-lite"/>
    </source>
</evidence>
<proteinExistence type="predicted"/>
<feature type="domain" description="YoaR-like putative peptidoglycan binding" evidence="2">
    <location>
        <begin position="63"/>
        <end position="167"/>
    </location>
</feature>
<dbReference type="InterPro" id="IPR022029">
    <property type="entry name" value="YoaR-like_PG-bd"/>
</dbReference>
<dbReference type="AlphaFoldDB" id="A0A7G3USX3"/>
<dbReference type="Proteomes" id="UP000005940">
    <property type="component" value="Chromosome"/>
</dbReference>
<sequence>MGAGALYVAGLVLTGDEVPSGTTVRGIDIGGLSESEARTKLEKELAAAAGTPLAVTIGDKKDTIDPAAAGLSFDAAKTAAEATRSDKDPFTVIGNLFSSDGGPVDPVVGQDDDKARTALTTLAKKHDRTVREGSITFSQGRAEEVRPVTGQALNVDDAVGTLRTAFTGTASAAPVNLPVKKTEPKTGAEEIDRAMREIARPAVSDPVTLTTGGKQFTVTTGAIGRHLTLRPDGDGKLVPKLDGAKLLKDRVIAPNIAAATEEPKDAVLRLNGAKVEVVSDGTPGQEITAKALTDAVMPLLTKEGTAARTGPVATVTAQPELTRASAAQLGLVEKVSSFTATFEKAAYRSINIGRAAELINGSTVMPGETWSFNETVGERTKENGFTDGIIILNDKYTKAAGGGVSTVATAVFNAMFFAGVKPVEYGAHSFYIERYPEGREATVAWGSLDLRFKNDTGKAIQILTSANDTSVTVTFVGTKKYDEIKAEKGPRTNVKEPGTRPGAEKDCQPQTPLEGFDVTVQRIFMDNGQEVKREPFKTRYTPRDEVTCD</sequence>
<accession>A0A7G3USX3</accession>